<sequence>MEAVPRGTYCRRTLELARDRTSRGEAERLSGGRRREGVTVQGRRGFAVLGDTGGWAPGPGAWGACRSRAQRHVTRIASPKNGRARPDGYAFRGTEALAPSGEGCSYLRLG</sequence>
<keyword evidence="2" id="KW-1185">Reference proteome</keyword>
<name>A0A9Q1IMB7_SYNKA</name>
<dbReference type="Proteomes" id="UP001152622">
    <property type="component" value="Chromosome 12"/>
</dbReference>
<dbReference type="EMBL" id="JAINUF010000012">
    <property type="protein sequence ID" value="KAJ8344953.1"/>
    <property type="molecule type" value="Genomic_DNA"/>
</dbReference>
<accession>A0A9Q1IMB7</accession>
<reference evidence="1" key="1">
    <citation type="journal article" date="2023" name="Science">
        <title>Genome structures resolve the early diversification of teleost fishes.</title>
        <authorList>
            <person name="Parey E."/>
            <person name="Louis A."/>
            <person name="Montfort J."/>
            <person name="Bouchez O."/>
            <person name="Roques C."/>
            <person name="Iampietro C."/>
            <person name="Lluch J."/>
            <person name="Castinel A."/>
            <person name="Donnadieu C."/>
            <person name="Desvignes T."/>
            <person name="Floi Bucao C."/>
            <person name="Jouanno E."/>
            <person name="Wen M."/>
            <person name="Mejri S."/>
            <person name="Dirks R."/>
            <person name="Jansen H."/>
            <person name="Henkel C."/>
            <person name="Chen W.J."/>
            <person name="Zahm M."/>
            <person name="Cabau C."/>
            <person name="Klopp C."/>
            <person name="Thompson A.W."/>
            <person name="Robinson-Rechavi M."/>
            <person name="Braasch I."/>
            <person name="Lecointre G."/>
            <person name="Bobe J."/>
            <person name="Postlethwait J.H."/>
            <person name="Berthelot C."/>
            <person name="Roest Crollius H."/>
            <person name="Guiguen Y."/>
        </authorList>
    </citation>
    <scope>NUCLEOTIDE SEQUENCE</scope>
    <source>
        <strain evidence="1">WJC10195</strain>
    </source>
</reference>
<evidence type="ECO:0000313" key="2">
    <source>
        <dbReference type="Proteomes" id="UP001152622"/>
    </source>
</evidence>
<evidence type="ECO:0000313" key="1">
    <source>
        <dbReference type="EMBL" id="KAJ8344953.1"/>
    </source>
</evidence>
<comment type="caution">
    <text evidence="1">The sequence shown here is derived from an EMBL/GenBank/DDBJ whole genome shotgun (WGS) entry which is preliminary data.</text>
</comment>
<protein>
    <submittedName>
        <fullName evidence="1">Uncharacterized protein</fullName>
    </submittedName>
</protein>
<dbReference type="AlphaFoldDB" id="A0A9Q1IMB7"/>
<proteinExistence type="predicted"/>
<gene>
    <name evidence="1" type="ORF">SKAU_G00291460</name>
</gene>
<organism evidence="1 2">
    <name type="scientific">Synaphobranchus kaupii</name>
    <name type="common">Kaup's arrowtooth eel</name>
    <dbReference type="NCBI Taxonomy" id="118154"/>
    <lineage>
        <taxon>Eukaryota</taxon>
        <taxon>Metazoa</taxon>
        <taxon>Chordata</taxon>
        <taxon>Craniata</taxon>
        <taxon>Vertebrata</taxon>
        <taxon>Euteleostomi</taxon>
        <taxon>Actinopterygii</taxon>
        <taxon>Neopterygii</taxon>
        <taxon>Teleostei</taxon>
        <taxon>Anguilliformes</taxon>
        <taxon>Synaphobranchidae</taxon>
        <taxon>Synaphobranchus</taxon>
    </lineage>
</organism>